<dbReference type="Proteomes" id="UP000249700">
    <property type="component" value="Unassembled WGS sequence"/>
</dbReference>
<evidence type="ECO:0000313" key="8">
    <source>
        <dbReference type="EMBL" id="RAR60904.1"/>
    </source>
</evidence>
<dbReference type="OrthoDB" id="9793824at2"/>
<feature type="transmembrane region" description="Helical" evidence="6">
    <location>
        <begin position="20"/>
        <end position="42"/>
    </location>
</feature>
<dbReference type="InterPro" id="IPR010432">
    <property type="entry name" value="RDD"/>
</dbReference>
<keyword evidence="2" id="KW-1003">Cell membrane</keyword>
<keyword evidence="5 6" id="KW-0472">Membrane</keyword>
<feature type="transmembrane region" description="Helical" evidence="6">
    <location>
        <begin position="54"/>
        <end position="72"/>
    </location>
</feature>
<dbReference type="AlphaFoldDB" id="A0A328XPC9"/>
<feature type="transmembrane region" description="Helical" evidence="6">
    <location>
        <begin position="100"/>
        <end position="121"/>
    </location>
</feature>
<name>A0A328XPC9_9GAMM</name>
<reference evidence="8 9" key="1">
    <citation type="submission" date="2018-06" db="EMBL/GenBank/DDBJ databases">
        <title>Comparative analysis of microorganisms from saline springs in Andes Mountain Range, Colombia.</title>
        <authorList>
            <person name="Rubin E."/>
        </authorList>
    </citation>
    <scope>NUCLEOTIDE SEQUENCE [LARGE SCALE GENOMIC DNA]</scope>
    <source>
        <strain evidence="8 9">USBA-857</strain>
    </source>
</reference>
<keyword evidence="3 6" id="KW-0812">Transmembrane</keyword>
<proteinExistence type="predicted"/>
<comment type="caution">
    <text evidence="8">The sequence shown here is derived from an EMBL/GenBank/DDBJ whole genome shotgun (WGS) entry which is preliminary data.</text>
</comment>
<evidence type="ECO:0000313" key="9">
    <source>
        <dbReference type="Proteomes" id="UP000249700"/>
    </source>
</evidence>
<evidence type="ECO:0000256" key="2">
    <source>
        <dbReference type="ARBA" id="ARBA00022475"/>
    </source>
</evidence>
<evidence type="ECO:0000256" key="4">
    <source>
        <dbReference type="ARBA" id="ARBA00022989"/>
    </source>
</evidence>
<organism evidence="8 9">
    <name type="scientific">Onishia taeanensis</name>
    <dbReference type="NCBI Taxonomy" id="284577"/>
    <lineage>
        <taxon>Bacteria</taxon>
        <taxon>Pseudomonadati</taxon>
        <taxon>Pseudomonadota</taxon>
        <taxon>Gammaproteobacteria</taxon>
        <taxon>Oceanospirillales</taxon>
        <taxon>Halomonadaceae</taxon>
        <taxon>Onishia</taxon>
    </lineage>
</organism>
<feature type="domain" description="RDD" evidence="7">
    <location>
        <begin position="13"/>
        <end position="135"/>
    </location>
</feature>
<dbReference type="GO" id="GO:0005886">
    <property type="term" value="C:plasma membrane"/>
    <property type="evidence" value="ECO:0007669"/>
    <property type="project" value="UniProtKB-SubCell"/>
</dbReference>
<dbReference type="EMBL" id="QLSX01000006">
    <property type="protein sequence ID" value="RAR60904.1"/>
    <property type="molecule type" value="Genomic_DNA"/>
</dbReference>
<sequence length="159" mass="17612">MRKRFADLDQTWPAGLGRRLGAMIYDALILMAIWMLLGFVAVAINGGEANTSPLFHSLLFVATFAFFAFFWMRGGMTLGMQAWRLRVETPEGLSLTLPQCLMRFLVAGISFAVLGLGYWWVLIDGERRGWSDIVSGSRVVVVPKSGKNKPGKNEPGKQA</sequence>
<comment type="subcellular location">
    <subcellularLocation>
        <location evidence="1">Cell membrane</location>
        <topology evidence="1">Multi-pass membrane protein</topology>
    </subcellularLocation>
</comment>
<evidence type="ECO:0000256" key="6">
    <source>
        <dbReference type="SAM" id="Phobius"/>
    </source>
</evidence>
<evidence type="ECO:0000256" key="5">
    <source>
        <dbReference type="ARBA" id="ARBA00023136"/>
    </source>
</evidence>
<accession>A0A328XPC9</accession>
<evidence type="ECO:0000256" key="3">
    <source>
        <dbReference type="ARBA" id="ARBA00022692"/>
    </source>
</evidence>
<gene>
    <name evidence="8" type="ORF">BCL93_106109</name>
</gene>
<dbReference type="RefSeq" id="WP_112055085.1">
    <property type="nucleotide sequence ID" value="NZ_QLSX01000006.1"/>
</dbReference>
<dbReference type="PANTHER" id="PTHR36115">
    <property type="entry name" value="PROLINE-RICH ANTIGEN HOMOLOG-RELATED"/>
    <property type="match status" value="1"/>
</dbReference>
<dbReference type="InterPro" id="IPR051791">
    <property type="entry name" value="Pra-immunoreactive"/>
</dbReference>
<evidence type="ECO:0000259" key="7">
    <source>
        <dbReference type="Pfam" id="PF06271"/>
    </source>
</evidence>
<protein>
    <submittedName>
        <fullName evidence="8">Putative RDD family membrane protein YckC</fullName>
    </submittedName>
</protein>
<keyword evidence="4 6" id="KW-1133">Transmembrane helix</keyword>
<dbReference type="PANTHER" id="PTHR36115:SF10">
    <property type="entry name" value="RDD DOMAIN-CONTAINING PROTEIN"/>
    <property type="match status" value="1"/>
</dbReference>
<evidence type="ECO:0000256" key="1">
    <source>
        <dbReference type="ARBA" id="ARBA00004651"/>
    </source>
</evidence>
<dbReference type="Pfam" id="PF06271">
    <property type="entry name" value="RDD"/>
    <property type="match status" value="1"/>
</dbReference>